<keyword evidence="2" id="KW-1185">Reference proteome</keyword>
<dbReference type="GO" id="GO:0003855">
    <property type="term" value="F:3-dehydroquinate dehydratase activity"/>
    <property type="evidence" value="ECO:0007669"/>
    <property type="project" value="UniProtKB-EC"/>
</dbReference>
<dbReference type="InterPro" id="IPR013785">
    <property type="entry name" value="Aldolase_TIM"/>
</dbReference>
<proteinExistence type="predicted"/>
<dbReference type="SUPFAM" id="SSF51569">
    <property type="entry name" value="Aldolase"/>
    <property type="match status" value="1"/>
</dbReference>
<name>A0ABS4MER7_9LACO</name>
<organism evidence="1 2">
    <name type="scientific">Lactobacillus colini</name>
    <dbReference type="NCBI Taxonomy" id="1819254"/>
    <lineage>
        <taxon>Bacteria</taxon>
        <taxon>Bacillati</taxon>
        <taxon>Bacillota</taxon>
        <taxon>Bacilli</taxon>
        <taxon>Lactobacillales</taxon>
        <taxon>Lactobacillaceae</taxon>
        <taxon>Lactobacillus</taxon>
    </lineage>
</organism>
<evidence type="ECO:0000313" key="1">
    <source>
        <dbReference type="EMBL" id="MBP2058177.1"/>
    </source>
</evidence>
<gene>
    <name evidence="1" type="ORF">J2Z60_001354</name>
</gene>
<dbReference type="EC" id="4.2.1.10" evidence="1"/>
<evidence type="ECO:0000313" key="2">
    <source>
        <dbReference type="Proteomes" id="UP001519292"/>
    </source>
</evidence>
<keyword evidence="1" id="KW-0456">Lyase</keyword>
<dbReference type="RefSeq" id="WP_209686916.1">
    <property type="nucleotide sequence ID" value="NZ_JAGGLU010000006.1"/>
</dbReference>
<reference evidence="1 2" key="1">
    <citation type="submission" date="2021-03" db="EMBL/GenBank/DDBJ databases">
        <title>Genomic Encyclopedia of Type Strains, Phase IV (KMG-IV): sequencing the most valuable type-strain genomes for metagenomic binning, comparative biology and taxonomic classification.</title>
        <authorList>
            <person name="Goeker M."/>
        </authorList>
    </citation>
    <scope>NUCLEOTIDE SEQUENCE [LARGE SCALE GENOMIC DNA]</scope>
    <source>
        <strain evidence="1 2">DSM 101872</strain>
    </source>
</reference>
<comment type="caution">
    <text evidence="1">The sequence shown here is derived from an EMBL/GenBank/DDBJ whole genome shotgun (WGS) entry which is preliminary data.</text>
</comment>
<dbReference type="InterPro" id="IPR001381">
    <property type="entry name" value="DHquinase_I"/>
</dbReference>
<dbReference type="Pfam" id="PF01487">
    <property type="entry name" value="DHquinase_I"/>
    <property type="match status" value="1"/>
</dbReference>
<dbReference type="EMBL" id="JAGGLU010000006">
    <property type="protein sequence ID" value="MBP2058177.1"/>
    <property type="molecule type" value="Genomic_DNA"/>
</dbReference>
<protein>
    <submittedName>
        <fullName evidence="1">3-dehydroquinate dehydratase-1</fullName>
        <ecNumber evidence="1">4.2.1.10</ecNumber>
    </submittedName>
</protein>
<sequence length="139" mass="15673">MDRQEVLLDNGSQVVALISKGRTKEEILALTKKIASQNAEMMLWRLDYFEHVTEMNYLLELAKQVRASLRGIPLLITFRTQGQGGNTELGSEDAYLNLVKIVINFSLGDAIDIEMSHTQDRIQSLIEDAHNKGMKVVIN</sequence>
<dbReference type="Proteomes" id="UP001519292">
    <property type="component" value="Unassembled WGS sequence"/>
</dbReference>
<accession>A0ABS4MER7</accession>
<dbReference type="Gene3D" id="3.20.20.70">
    <property type="entry name" value="Aldolase class I"/>
    <property type="match status" value="1"/>
</dbReference>